<dbReference type="InterPro" id="IPR029044">
    <property type="entry name" value="Nucleotide-diphossugar_trans"/>
</dbReference>
<accession>A0ABY2VAP5</accession>
<gene>
    <name evidence="2" type="ORF">FE247_02185</name>
</gene>
<dbReference type="PANTHER" id="PTHR22916:SF3">
    <property type="entry name" value="UDP-GLCNAC:BETAGAL BETA-1,3-N-ACETYLGLUCOSAMINYLTRANSFERASE-LIKE PROTEIN 1"/>
    <property type="match status" value="1"/>
</dbReference>
<dbReference type="Pfam" id="PF00535">
    <property type="entry name" value="Glycos_transf_2"/>
    <property type="match status" value="1"/>
</dbReference>
<dbReference type="Proteomes" id="UP000305417">
    <property type="component" value="Unassembled WGS sequence"/>
</dbReference>
<evidence type="ECO:0000313" key="2">
    <source>
        <dbReference type="EMBL" id="TLT01367.1"/>
    </source>
</evidence>
<comment type="caution">
    <text evidence="2">The sequence shown here is derived from an EMBL/GenBank/DDBJ whole genome shotgun (WGS) entry which is preliminary data.</text>
</comment>
<dbReference type="PANTHER" id="PTHR22916">
    <property type="entry name" value="GLYCOSYLTRANSFERASE"/>
    <property type="match status" value="1"/>
</dbReference>
<dbReference type="CDD" id="cd04196">
    <property type="entry name" value="GT_2_like_d"/>
    <property type="match status" value="1"/>
</dbReference>
<dbReference type="SUPFAM" id="SSF53448">
    <property type="entry name" value="Nucleotide-diphospho-sugar transferases"/>
    <property type="match status" value="1"/>
</dbReference>
<dbReference type="EMBL" id="VBUC01000003">
    <property type="protein sequence ID" value="TLT01367.1"/>
    <property type="molecule type" value="Genomic_DNA"/>
</dbReference>
<dbReference type="Gene3D" id="3.90.550.10">
    <property type="entry name" value="Spore Coat Polysaccharide Biosynthesis Protein SpsA, Chain A"/>
    <property type="match status" value="1"/>
</dbReference>
<keyword evidence="3" id="KW-1185">Reference proteome</keyword>
<sequence>MATYNGEKYIKEQLESILSQIGENDEVIISDDSSTDNTVEIIKAFSDNRIKIFENQKFKSPIFNFENALNNATGDIIVLSDQDDIWKANKIETIKKYMHNYDLVLSDADIIDEKGNILHKSFYKLNGSKNGFIKNIVKNSYLGCTMAFNKKILDKSLPFPKDLPMHDSWIGLIGEMYGKVYFIEDKLISYRRHGNNVSPTGEKSKYSLKQKLVFRLKLIKNLFLNW</sequence>
<protein>
    <submittedName>
        <fullName evidence="2">Glycosyltransferase family 2 protein</fullName>
    </submittedName>
</protein>
<evidence type="ECO:0000313" key="3">
    <source>
        <dbReference type="Proteomes" id="UP000305417"/>
    </source>
</evidence>
<dbReference type="InterPro" id="IPR001173">
    <property type="entry name" value="Glyco_trans_2-like"/>
</dbReference>
<organism evidence="2 3">
    <name type="scientific">Aliarcobacter cibarius</name>
    <dbReference type="NCBI Taxonomy" id="255507"/>
    <lineage>
        <taxon>Bacteria</taxon>
        <taxon>Pseudomonadati</taxon>
        <taxon>Campylobacterota</taxon>
        <taxon>Epsilonproteobacteria</taxon>
        <taxon>Campylobacterales</taxon>
        <taxon>Arcobacteraceae</taxon>
        <taxon>Aliarcobacter</taxon>
    </lineage>
</organism>
<name>A0ABY2VAP5_9BACT</name>
<evidence type="ECO:0000259" key="1">
    <source>
        <dbReference type="Pfam" id="PF00535"/>
    </source>
</evidence>
<feature type="domain" description="Glycosyltransferase 2-like" evidence="1">
    <location>
        <begin position="1"/>
        <end position="155"/>
    </location>
</feature>
<proteinExistence type="predicted"/>
<reference evidence="2 3" key="1">
    <citation type="submission" date="2019-05" db="EMBL/GenBank/DDBJ databases">
        <title>Arcobacter cibarius and Arcobacter thereius providing challenges in identification an antibiotic susceptibility and Quinolone resistance.</title>
        <authorList>
            <person name="Busch A."/>
            <person name="Hanel I."/>
            <person name="Hotzel H."/>
            <person name="Tomaso H."/>
        </authorList>
    </citation>
    <scope>NUCLEOTIDE SEQUENCE [LARGE SCALE GENOMIC DNA]</scope>
    <source>
        <strain evidence="2 3">16CS0831-2</strain>
    </source>
</reference>